<sequence>MALIVEDNTGRADAESYLSVADFKVYCDKWGYSYTGFTDTVIEQKLRLATAYIDTIFRYKGIRFVSTQMLEFPRTSLIDWSGYEVAGVPARVIKACAELAFKGFTESLYTDLDRGGRTTSESVGPISVSYAADAPAGKMYRFAEQLLGPFIRKDGDFMNPPSFGTSDNVGFERDMMSYPGGATFTDPTK</sequence>
<dbReference type="Pfam" id="PF20557">
    <property type="entry name" value="DnaT_2"/>
    <property type="match status" value="1"/>
</dbReference>
<name>A0A6J7WRG0_9CAUD</name>
<organism evidence="2">
    <name type="scientific">uncultured Caudovirales phage</name>
    <dbReference type="NCBI Taxonomy" id="2100421"/>
    <lineage>
        <taxon>Viruses</taxon>
        <taxon>Duplodnaviria</taxon>
        <taxon>Heunggongvirae</taxon>
        <taxon>Uroviricota</taxon>
        <taxon>Caudoviricetes</taxon>
        <taxon>Peduoviridae</taxon>
        <taxon>Maltschvirus</taxon>
        <taxon>Maltschvirus maltsch</taxon>
    </lineage>
</organism>
<gene>
    <name evidence="2" type="ORF">UFOVP233_64</name>
</gene>
<feature type="domain" description="Putative DnaT-like" evidence="1">
    <location>
        <begin position="1"/>
        <end position="155"/>
    </location>
</feature>
<dbReference type="EMBL" id="LR798285">
    <property type="protein sequence ID" value="CAB5220390.1"/>
    <property type="molecule type" value="Genomic_DNA"/>
</dbReference>
<evidence type="ECO:0000259" key="1">
    <source>
        <dbReference type="Pfam" id="PF20557"/>
    </source>
</evidence>
<evidence type="ECO:0000313" key="2">
    <source>
        <dbReference type="EMBL" id="CAB5220390.1"/>
    </source>
</evidence>
<dbReference type="InterPro" id="IPR046787">
    <property type="entry name" value="DnaT_2"/>
</dbReference>
<protein>
    <recommendedName>
        <fullName evidence="1">Putative DnaT-like domain-containing protein</fullName>
    </recommendedName>
</protein>
<accession>A0A6J7WRG0</accession>
<reference evidence="2" key="1">
    <citation type="submission" date="2020-05" db="EMBL/GenBank/DDBJ databases">
        <authorList>
            <person name="Chiriac C."/>
            <person name="Salcher M."/>
            <person name="Ghai R."/>
            <person name="Kavagutti S V."/>
        </authorList>
    </citation>
    <scope>NUCLEOTIDE SEQUENCE</scope>
</reference>
<proteinExistence type="predicted"/>